<sequence>MVCNAKQGGSLTATPWAQLALPLPGQEWSPGKTAKDMFVEAVLWRARCGVSWGDLPTERFVLADRAYEAAYARNQIQQARATAVIPSKKNRLIPSPTIPKSAKSVTLLNKPLTA</sequence>
<keyword evidence="2" id="KW-1185">Reference proteome</keyword>
<organism evidence="1 2">
    <name type="scientific">Hymenobacter algoricola</name>
    <dbReference type="NCBI Taxonomy" id="486267"/>
    <lineage>
        <taxon>Bacteria</taxon>
        <taxon>Pseudomonadati</taxon>
        <taxon>Bacteroidota</taxon>
        <taxon>Cytophagia</taxon>
        <taxon>Cytophagales</taxon>
        <taxon>Hymenobacteraceae</taxon>
        <taxon>Hymenobacter</taxon>
    </lineage>
</organism>
<evidence type="ECO:0000313" key="1">
    <source>
        <dbReference type="EMBL" id="GAA3940792.1"/>
    </source>
</evidence>
<dbReference type="Proteomes" id="UP001499909">
    <property type="component" value="Unassembled WGS sequence"/>
</dbReference>
<proteinExistence type="predicted"/>
<evidence type="ECO:0008006" key="3">
    <source>
        <dbReference type="Google" id="ProtNLM"/>
    </source>
</evidence>
<gene>
    <name evidence="1" type="ORF">GCM10022406_25950</name>
</gene>
<name>A0ABP7NAW2_9BACT</name>
<protein>
    <recommendedName>
        <fullName evidence="3">Transposase</fullName>
    </recommendedName>
</protein>
<accession>A0ABP7NAW2</accession>
<dbReference type="EMBL" id="BAABDH010000041">
    <property type="protein sequence ID" value="GAA3940792.1"/>
    <property type="molecule type" value="Genomic_DNA"/>
</dbReference>
<comment type="caution">
    <text evidence="1">The sequence shown here is derived from an EMBL/GenBank/DDBJ whole genome shotgun (WGS) entry which is preliminary data.</text>
</comment>
<evidence type="ECO:0000313" key="2">
    <source>
        <dbReference type="Proteomes" id="UP001499909"/>
    </source>
</evidence>
<reference evidence="2" key="1">
    <citation type="journal article" date="2019" name="Int. J. Syst. Evol. Microbiol.">
        <title>The Global Catalogue of Microorganisms (GCM) 10K type strain sequencing project: providing services to taxonomists for standard genome sequencing and annotation.</title>
        <authorList>
            <consortium name="The Broad Institute Genomics Platform"/>
            <consortium name="The Broad Institute Genome Sequencing Center for Infectious Disease"/>
            <person name="Wu L."/>
            <person name="Ma J."/>
        </authorList>
    </citation>
    <scope>NUCLEOTIDE SEQUENCE [LARGE SCALE GENOMIC DNA]</scope>
    <source>
        <strain evidence="2">JCM 17214</strain>
    </source>
</reference>